<accession>A0A8F8PQQ6</accession>
<dbReference type="InterPro" id="IPR007345">
    <property type="entry name" value="Polysacch_pyruvyl_Trfase"/>
</dbReference>
<dbReference type="PANTHER" id="PTHR36836">
    <property type="entry name" value="COLANIC ACID BIOSYNTHESIS PROTEIN WCAK"/>
    <property type="match status" value="1"/>
</dbReference>
<keyword evidence="2" id="KW-0808">Transferase</keyword>
<dbReference type="Pfam" id="PF04230">
    <property type="entry name" value="PS_pyruv_trans"/>
    <property type="match status" value="1"/>
</dbReference>
<protein>
    <submittedName>
        <fullName evidence="2">Polysaccharide pyruvyl transferase</fullName>
    </submittedName>
</protein>
<dbReference type="EMBL" id="MZ420154">
    <property type="protein sequence ID" value="QYA18339.1"/>
    <property type="molecule type" value="Genomic_DNA"/>
</dbReference>
<organism evidence="2">
    <name type="scientific">Clandestinovirus</name>
    <dbReference type="NCBI Taxonomy" id="2831644"/>
    <lineage>
        <taxon>Viruses</taxon>
    </lineage>
</organism>
<evidence type="ECO:0000313" key="2">
    <source>
        <dbReference type="EMBL" id="QYA18339.1"/>
    </source>
</evidence>
<reference evidence="2" key="1">
    <citation type="submission" date="2021-06" db="EMBL/GenBank/DDBJ databases">
        <authorList>
            <person name="Rolland C."/>
        </authorList>
    </citation>
    <scope>NUCLEOTIDE SEQUENCE</scope>
    <source>
        <strain evidence="2">347.936635</strain>
    </source>
</reference>
<feature type="domain" description="Polysaccharide pyruvyl transferase" evidence="1">
    <location>
        <begin position="17"/>
        <end position="280"/>
    </location>
</feature>
<dbReference type="GO" id="GO:0016740">
    <property type="term" value="F:transferase activity"/>
    <property type="evidence" value="ECO:0007669"/>
    <property type="project" value="UniProtKB-KW"/>
</dbReference>
<evidence type="ECO:0000259" key="1">
    <source>
        <dbReference type="Pfam" id="PF04230"/>
    </source>
</evidence>
<gene>
    <name evidence="2" type="ORF">KOM_12_69</name>
</gene>
<name>A0A8F8PQQ6_9VIRU</name>
<proteinExistence type="predicted"/>
<dbReference type="PANTHER" id="PTHR36836:SF1">
    <property type="entry name" value="COLANIC ACID BIOSYNTHESIS PROTEIN WCAK"/>
    <property type="match status" value="1"/>
</dbReference>
<sequence length="894" mass="102998">MTFPKSITFLGYYHRYNLGDETFKLAFDHLIAKVPELECSVVRYLNTDDTKVLPEDTDVVVCGGGDIFNSYFLDKIHFILRQSNWFTGPVIALSVGMPEPWMIRLGKIDIFDKIVCRSPEDAEILSQRIGKEHVMYIPDVTCCLFDSPTLVEPSNTVNIGLFLAQPIFIDQSPFRQTDRNIVDLMQQIKNWLTKEIGFSDVVFHLASFNVDPNNVKENDHHINKKLEAMIPSSLSVKVYQNDMNFKEMRCLIDAMDACICMRFHAHVFSFMQCKPVLSLNVTPKVTKLCQSLNYDYVVTLRKTENGNEVPSIDVDDAMYKFGRLWMDRKNVFQTLCDQSQQLIGQCQSYLTIFKAMTDRPSMKRTRWPSTKPKPNPEMERVKIVTLMLEYLNTRCNSTTKKIDVVRSAKQVANDETNFFHLTGRWDNTEQEMSDIAHHLARMVCFAITKTSFPKYHWGLSEQIFDPDFKFKASWNWLIDDYSKQEDNPNNRMKQQLDDVISNLSLTEDDIRSMPKVDLMQVEQLDYAGVHRSGWQYVVNHLLPLHSDDADVILDTYLDKTFGWCASFYKSMGILPFKKSWMGFIHHTFAVDYSDNNAYALLHSPLFIESLPYCKKIFVLSDDLRVKVENELKAIIGEGQSVPLVVTLFHPTEFVENDYMFTLDKFVINDDKKLIQVGAWLRDAYGIYRVPIDDEYKNPMKVKKAVLQGKSMENYFRPRRANLVLTLDSESQETAAKVSRCGCRCTCRTTPAVTMDDLCPCDRESVPNKWVHGLLESIESTYQDVTIISHLKNDEYDQLLCRNIVFLHLKDASAANTIIECIVRNTPVLVNPLPPVVEYLGQDYPFYYRSFREAADKATDIATISAAHRHLASMNKEMLDIRSFFRSMSTALGAV</sequence>